<dbReference type="EMBL" id="SJPV01000003">
    <property type="protein sequence ID" value="TWU39202.1"/>
    <property type="molecule type" value="Genomic_DNA"/>
</dbReference>
<feature type="domain" description="Glycosyltransferase subfamily 4-like N-terminal" evidence="2">
    <location>
        <begin position="41"/>
        <end position="187"/>
    </location>
</feature>
<keyword evidence="4" id="KW-1185">Reference proteome</keyword>
<dbReference type="RefSeq" id="WP_146525887.1">
    <property type="nucleotide sequence ID" value="NZ_SJPV01000003.1"/>
</dbReference>
<dbReference type="Proteomes" id="UP000319143">
    <property type="component" value="Unassembled WGS sequence"/>
</dbReference>
<dbReference type="InterPro" id="IPR028098">
    <property type="entry name" value="Glyco_trans_4-like_N"/>
</dbReference>
<feature type="domain" description="Glycosyl transferase family 1" evidence="1">
    <location>
        <begin position="193"/>
        <end position="339"/>
    </location>
</feature>
<dbReference type="OrthoDB" id="9801609at2"/>
<dbReference type="PANTHER" id="PTHR45947">
    <property type="entry name" value="SULFOQUINOVOSYL TRANSFERASE SQD2"/>
    <property type="match status" value="1"/>
</dbReference>
<dbReference type="Gene3D" id="3.40.50.2000">
    <property type="entry name" value="Glycogen Phosphorylase B"/>
    <property type="match status" value="2"/>
</dbReference>
<organism evidence="3 4">
    <name type="scientific">Novipirellula artificiosorum</name>
    <dbReference type="NCBI Taxonomy" id="2528016"/>
    <lineage>
        <taxon>Bacteria</taxon>
        <taxon>Pseudomonadati</taxon>
        <taxon>Planctomycetota</taxon>
        <taxon>Planctomycetia</taxon>
        <taxon>Pirellulales</taxon>
        <taxon>Pirellulaceae</taxon>
        <taxon>Novipirellula</taxon>
    </lineage>
</organism>
<name>A0A5C6DRC6_9BACT</name>
<evidence type="ECO:0000313" key="4">
    <source>
        <dbReference type="Proteomes" id="UP000319143"/>
    </source>
</evidence>
<dbReference type="Pfam" id="PF00534">
    <property type="entry name" value="Glycos_transf_1"/>
    <property type="match status" value="1"/>
</dbReference>
<dbReference type="AlphaFoldDB" id="A0A5C6DRC6"/>
<keyword evidence="3" id="KW-0328">Glycosyltransferase</keyword>
<reference evidence="3 4" key="1">
    <citation type="submission" date="2019-02" db="EMBL/GenBank/DDBJ databases">
        <title>Deep-cultivation of Planctomycetes and their phenomic and genomic characterization uncovers novel biology.</title>
        <authorList>
            <person name="Wiegand S."/>
            <person name="Jogler M."/>
            <person name="Boedeker C."/>
            <person name="Pinto D."/>
            <person name="Vollmers J."/>
            <person name="Rivas-Marin E."/>
            <person name="Kohn T."/>
            <person name="Peeters S.H."/>
            <person name="Heuer A."/>
            <person name="Rast P."/>
            <person name="Oberbeckmann S."/>
            <person name="Bunk B."/>
            <person name="Jeske O."/>
            <person name="Meyerdierks A."/>
            <person name="Storesund J.E."/>
            <person name="Kallscheuer N."/>
            <person name="Luecker S."/>
            <person name="Lage O.M."/>
            <person name="Pohl T."/>
            <person name="Merkel B.J."/>
            <person name="Hornburger P."/>
            <person name="Mueller R.-W."/>
            <person name="Bruemmer F."/>
            <person name="Labrenz M."/>
            <person name="Spormann A.M."/>
            <person name="Op Den Camp H."/>
            <person name="Overmann J."/>
            <person name="Amann R."/>
            <person name="Jetten M.S.M."/>
            <person name="Mascher T."/>
            <person name="Medema M.H."/>
            <person name="Devos D.P."/>
            <person name="Kaster A.-K."/>
            <person name="Ovreas L."/>
            <person name="Rohde M."/>
            <person name="Galperin M.Y."/>
            <person name="Jogler C."/>
        </authorList>
    </citation>
    <scope>NUCLEOTIDE SEQUENCE [LARGE SCALE GENOMIC DNA]</scope>
    <source>
        <strain evidence="3 4">Poly41</strain>
    </source>
</reference>
<dbReference type="SUPFAM" id="SSF53756">
    <property type="entry name" value="UDP-Glycosyltransferase/glycogen phosphorylase"/>
    <property type="match status" value="1"/>
</dbReference>
<proteinExistence type="predicted"/>
<dbReference type="InterPro" id="IPR050194">
    <property type="entry name" value="Glycosyltransferase_grp1"/>
</dbReference>
<dbReference type="EC" id="2.4.1.345" evidence="3"/>
<dbReference type="PANTHER" id="PTHR45947:SF3">
    <property type="entry name" value="SULFOQUINOVOSYL TRANSFERASE SQD2"/>
    <property type="match status" value="1"/>
</dbReference>
<dbReference type="GO" id="GO:0043750">
    <property type="term" value="F:phosphatidylinositol alpha-mannosyltransferase activity"/>
    <property type="evidence" value="ECO:0007669"/>
    <property type="project" value="UniProtKB-EC"/>
</dbReference>
<protein>
    <submittedName>
        <fullName evidence="3">GDP-mannose-dependent alpha-(1-6)-phosphatidylinositol monomannoside mannosyltransferase</fullName>
        <ecNumber evidence="3">2.4.1.345</ecNumber>
    </submittedName>
</protein>
<gene>
    <name evidence="3" type="primary">pimB_2</name>
    <name evidence="3" type="ORF">Poly41_20240</name>
</gene>
<sequence length="389" mass="43472">MNVALAHHWLASYRGGEKVLEQIASLFPQSDIYTLVRNLQVHIPGLAGHPIHESPLNLLPYASRAHRHLLPLHPLAIKMLRVHDHVDALISSDASMIKGLSIPKNATHICYCHSPPRYLWELGAEYKRTSFAARFALDRVAPMLRRFDWEAAQRVTHFIANSQFVADRIRKYYDRDAEVIHPPVAVDDFCPTRERESFSLVISELVSYKRIDIAIKAFNELGQRLVVIGDGPERKKLETLAKPNIQFLGRQPFPVLKEHFETAAAFIFPGIEDFGITPVEAQAAGCPVVAYRAGGALETVLEGRTGVFFDTQNPESLMSTLEELRPETIAARDCRENAETFSAQIFRQRLAKSLAKFNLSVAPQAVSSDECEKPTWTTPIAIGSTSGAQ</sequence>
<comment type="caution">
    <text evidence="3">The sequence shown here is derived from an EMBL/GenBank/DDBJ whole genome shotgun (WGS) entry which is preliminary data.</text>
</comment>
<evidence type="ECO:0000259" key="1">
    <source>
        <dbReference type="Pfam" id="PF00534"/>
    </source>
</evidence>
<evidence type="ECO:0000313" key="3">
    <source>
        <dbReference type="EMBL" id="TWU39202.1"/>
    </source>
</evidence>
<keyword evidence="3" id="KW-0808">Transferase</keyword>
<dbReference type="Pfam" id="PF13439">
    <property type="entry name" value="Glyco_transf_4"/>
    <property type="match status" value="1"/>
</dbReference>
<evidence type="ECO:0000259" key="2">
    <source>
        <dbReference type="Pfam" id="PF13439"/>
    </source>
</evidence>
<dbReference type="InterPro" id="IPR001296">
    <property type="entry name" value="Glyco_trans_1"/>
</dbReference>
<accession>A0A5C6DRC6</accession>